<keyword evidence="2" id="KW-1185">Reference proteome</keyword>
<dbReference type="EMBL" id="BAABJI010000002">
    <property type="protein sequence ID" value="GAA4911334.1"/>
    <property type="molecule type" value="Genomic_DNA"/>
</dbReference>
<name>A0ABP9FQ76_9SPHI</name>
<accession>A0ABP9FQ76</accession>
<protein>
    <submittedName>
        <fullName evidence="1">Uncharacterized protein</fullName>
    </submittedName>
</protein>
<evidence type="ECO:0000313" key="1">
    <source>
        <dbReference type="EMBL" id="GAA4911334.1"/>
    </source>
</evidence>
<gene>
    <name evidence="1" type="ORF">GCM10023313_12800</name>
</gene>
<organism evidence="1 2">
    <name type="scientific">Mucilaginibacter defluvii</name>
    <dbReference type="NCBI Taxonomy" id="1196019"/>
    <lineage>
        <taxon>Bacteria</taxon>
        <taxon>Pseudomonadati</taxon>
        <taxon>Bacteroidota</taxon>
        <taxon>Sphingobacteriia</taxon>
        <taxon>Sphingobacteriales</taxon>
        <taxon>Sphingobacteriaceae</taxon>
        <taxon>Mucilaginibacter</taxon>
    </lineage>
</organism>
<dbReference type="RefSeq" id="WP_345330137.1">
    <property type="nucleotide sequence ID" value="NZ_BAABJI010000002.1"/>
</dbReference>
<evidence type="ECO:0000313" key="2">
    <source>
        <dbReference type="Proteomes" id="UP001501436"/>
    </source>
</evidence>
<comment type="caution">
    <text evidence="1">The sequence shown here is derived from an EMBL/GenBank/DDBJ whole genome shotgun (WGS) entry which is preliminary data.</text>
</comment>
<dbReference type="Proteomes" id="UP001501436">
    <property type="component" value="Unassembled WGS sequence"/>
</dbReference>
<proteinExistence type="predicted"/>
<reference evidence="2" key="1">
    <citation type="journal article" date="2019" name="Int. J. Syst. Evol. Microbiol.">
        <title>The Global Catalogue of Microorganisms (GCM) 10K type strain sequencing project: providing services to taxonomists for standard genome sequencing and annotation.</title>
        <authorList>
            <consortium name="The Broad Institute Genomics Platform"/>
            <consortium name="The Broad Institute Genome Sequencing Center for Infectious Disease"/>
            <person name="Wu L."/>
            <person name="Ma J."/>
        </authorList>
    </citation>
    <scope>NUCLEOTIDE SEQUENCE [LARGE SCALE GENOMIC DNA]</scope>
    <source>
        <strain evidence="2">JCM 18283</strain>
    </source>
</reference>
<sequence>MKFLFFITAILLVIGSFSLNANSKIAQKDEHIGASLSKLSGFKKDISVAD</sequence>